<dbReference type="Pfam" id="PF07264">
    <property type="entry name" value="EI24"/>
    <property type="match status" value="1"/>
</dbReference>
<sequence length="245" mass="26631">MNILLLALARSVGSLGRLRVWRELLVPAVLALVVMAGLSFFLLDQLVAFLLDEPPVRWIASWGALALAHLLASLGGWLLLLSAAYLVAVVLAGILVMPRLLDLLSSGDYADVERRGKDSALASTANSLWAALLFLLGGVLTLPLWLIPGAGLFLPLFWMAWLNRRTFAYDALSLHATPAEWQELRRRHAGALFGLGLFMAVLSHVPVLGLLAPSLAALAYIHTCLEALRRLRSAPTAIEFNRENA</sequence>
<dbReference type="AlphaFoldDB" id="A0A1G8L2K4"/>
<feature type="transmembrane region" description="Helical" evidence="5">
    <location>
        <begin position="142"/>
        <end position="162"/>
    </location>
</feature>
<evidence type="ECO:0000256" key="2">
    <source>
        <dbReference type="ARBA" id="ARBA00022692"/>
    </source>
</evidence>
<comment type="subcellular location">
    <subcellularLocation>
        <location evidence="1">Membrane</location>
        <topology evidence="1">Multi-pass membrane protein</topology>
    </subcellularLocation>
</comment>
<keyword evidence="3 5" id="KW-1133">Transmembrane helix</keyword>
<dbReference type="EMBL" id="FNCY01000020">
    <property type="protein sequence ID" value="SDI49903.1"/>
    <property type="molecule type" value="Genomic_DNA"/>
</dbReference>
<evidence type="ECO:0000256" key="5">
    <source>
        <dbReference type="SAM" id="Phobius"/>
    </source>
</evidence>
<accession>A0A1G8L2K4</accession>
<feature type="transmembrane region" description="Helical" evidence="5">
    <location>
        <begin position="192"/>
        <end position="221"/>
    </location>
</feature>
<keyword evidence="7" id="KW-1185">Reference proteome</keyword>
<dbReference type="InterPro" id="IPR059112">
    <property type="entry name" value="CysZ/EI24"/>
</dbReference>
<proteinExistence type="predicted"/>
<dbReference type="OrthoDB" id="8565703at2"/>
<organism evidence="6 7">
    <name type="scientific">Propionivibrio dicarboxylicus</name>
    <dbReference type="NCBI Taxonomy" id="83767"/>
    <lineage>
        <taxon>Bacteria</taxon>
        <taxon>Pseudomonadati</taxon>
        <taxon>Pseudomonadota</taxon>
        <taxon>Betaproteobacteria</taxon>
        <taxon>Rhodocyclales</taxon>
        <taxon>Rhodocyclaceae</taxon>
        <taxon>Propionivibrio</taxon>
    </lineage>
</organism>
<keyword evidence="4 5" id="KW-0472">Membrane</keyword>
<protein>
    <submittedName>
        <fullName evidence="6">Etoposide-induced protein 2.4 (EI24)</fullName>
    </submittedName>
</protein>
<feature type="transmembrane region" description="Helical" evidence="5">
    <location>
        <begin position="55"/>
        <end position="72"/>
    </location>
</feature>
<evidence type="ECO:0000256" key="3">
    <source>
        <dbReference type="ARBA" id="ARBA00022989"/>
    </source>
</evidence>
<feature type="transmembrane region" description="Helical" evidence="5">
    <location>
        <begin position="78"/>
        <end position="98"/>
    </location>
</feature>
<reference evidence="6 7" key="1">
    <citation type="submission" date="2016-10" db="EMBL/GenBank/DDBJ databases">
        <authorList>
            <person name="de Groot N.N."/>
        </authorList>
    </citation>
    <scope>NUCLEOTIDE SEQUENCE [LARGE SCALE GENOMIC DNA]</scope>
    <source>
        <strain evidence="6 7">DSM 5885</strain>
    </source>
</reference>
<evidence type="ECO:0000313" key="7">
    <source>
        <dbReference type="Proteomes" id="UP000198607"/>
    </source>
</evidence>
<keyword evidence="2 5" id="KW-0812">Transmembrane</keyword>
<dbReference type="Proteomes" id="UP000198607">
    <property type="component" value="Unassembled WGS sequence"/>
</dbReference>
<evidence type="ECO:0000256" key="4">
    <source>
        <dbReference type="ARBA" id="ARBA00023136"/>
    </source>
</evidence>
<evidence type="ECO:0000313" key="6">
    <source>
        <dbReference type="EMBL" id="SDI49903.1"/>
    </source>
</evidence>
<feature type="transmembrane region" description="Helical" evidence="5">
    <location>
        <begin position="24"/>
        <end position="43"/>
    </location>
</feature>
<dbReference type="RefSeq" id="WP_091939629.1">
    <property type="nucleotide sequence ID" value="NZ_FNCY01000020.1"/>
</dbReference>
<evidence type="ECO:0000256" key="1">
    <source>
        <dbReference type="ARBA" id="ARBA00004141"/>
    </source>
</evidence>
<dbReference type="STRING" id="83767.SAMN05660652_03551"/>
<name>A0A1G8L2K4_9RHOO</name>
<gene>
    <name evidence="6" type="ORF">SAMN05660652_03551</name>
</gene>